<protein>
    <submittedName>
        <fullName evidence="1">Uncharacterized protein</fullName>
    </submittedName>
</protein>
<accession>A0A5E4QY41</accession>
<dbReference type="EMBL" id="FZQP02006521">
    <property type="protein sequence ID" value="VVD02979.1"/>
    <property type="molecule type" value="Genomic_DNA"/>
</dbReference>
<dbReference type="Proteomes" id="UP000324832">
    <property type="component" value="Unassembled WGS sequence"/>
</dbReference>
<reference evidence="1 2" key="1">
    <citation type="submission" date="2017-07" db="EMBL/GenBank/DDBJ databases">
        <authorList>
            <person name="Talla V."/>
            <person name="Backstrom N."/>
        </authorList>
    </citation>
    <scope>NUCLEOTIDE SEQUENCE [LARGE SCALE GENOMIC DNA]</scope>
</reference>
<evidence type="ECO:0000313" key="1">
    <source>
        <dbReference type="EMBL" id="VVD02979.1"/>
    </source>
</evidence>
<organism evidence="1 2">
    <name type="scientific">Leptidea sinapis</name>
    <dbReference type="NCBI Taxonomy" id="189913"/>
    <lineage>
        <taxon>Eukaryota</taxon>
        <taxon>Metazoa</taxon>
        <taxon>Ecdysozoa</taxon>
        <taxon>Arthropoda</taxon>
        <taxon>Hexapoda</taxon>
        <taxon>Insecta</taxon>
        <taxon>Pterygota</taxon>
        <taxon>Neoptera</taxon>
        <taxon>Endopterygota</taxon>
        <taxon>Lepidoptera</taxon>
        <taxon>Glossata</taxon>
        <taxon>Ditrysia</taxon>
        <taxon>Papilionoidea</taxon>
        <taxon>Pieridae</taxon>
        <taxon>Dismorphiinae</taxon>
        <taxon>Leptidea</taxon>
    </lineage>
</organism>
<sequence>MKRTSSYCLCMLMFTMLWTRGDLRVCIIFTVDMRLE</sequence>
<keyword evidence="2" id="KW-1185">Reference proteome</keyword>
<dbReference type="AlphaFoldDB" id="A0A5E4QY41"/>
<name>A0A5E4QY41_9NEOP</name>
<evidence type="ECO:0000313" key="2">
    <source>
        <dbReference type="Proteomes" id="UP000324832"/>
    </source>
</evidence>
<gene>
    <name evidence="1" type="ORF">LSINAPIS_LOCUS13076</name>
</gene>
<proteinExistence type="predicted"/>